<dbReference type="AlphaFoldDB" id="A0A7T8WJL0"/>
<proteinExistence type="evidence at transcript level"/>
<evidence type="ECO:0000313" key="9">
    <source>
        <dbReference type="EMBL" id="QQR13803.1"/>
    </source>
</evidence>
<dbReference type="InterPro" id="IPR015510">
    <property type="entry name" value="PGRP"/>
</dbReference>
<protein>
    <submittedName>
        <fullName evidence="9">Peptidoglycan recognition protein SC2</fullName>
    </submittedName>
</protein>
<dbReference type="GO" id="GO:0008745">
    <property type="term" value="F:N-acetylmuramoyl-L-alanine amidase activity"/>
    <property type="evidence" value="ECO:0007669"/>
    <property type="project" value="InterPro"/>
</dbReference>
<dbReference type="GO" id="GO:0009253">
    <property type="term" value="P:peptidoglycan catabolic process"/>
    <property type="evidence" value="ECO:0007669"/>
    <property type="project" value="InterPro"/>
</dbReference>
<dbReference type="InterPro" id="IPR006619">
    <property type="entry name" value="PGRP_domain_met/bac"/>
</dbReference>
<evidence type="ECO:0000256" key="5">
    <source>
        <dbReference type="ARBA" id="ARBA00023157"/>
    </source>
</evidence>
<dbReference type="GO" id="GO:0042834">
    <property type="term" value="F:peptidoglycan binding"/>
    <property type="evidence" value="ECO:0007669"/>
    <property type="project" value="InterPro"/>
</dbReference>
<dbReference type="Gene3D" id="3.40.80.10">
    <property type="entry name" value="Peptidoglycan recognition protein-like"/>
    <property type="match status" value="1"/>
</dbReference>
<organism evidence="9">
    <name type="scientific">Lateolabrax maculatus</name>
    <name type="common">Spotted sea bass</name>
    <dbReference type="NCBI Taxonomy" id="315492"/>
    <lineage>
        <taxon>Eukaryota</taxon>
        <taxon>Metazoa</taxon>
        <taxon>Chordata</taxon>
        <taxon>Craniata</taxon>
        <taxon>Vertebrata</taxon>
        <taxon>Euteleostomi</taxon>
        <taxon>Actinopterygii</taxon>
        <taxon>Neopterygii</taxon>
        <taxon>Teleostei</taxon>
        <taxon>Neoteleostei</taxon>
        <taxon>Acanthomorphata</taxon>
        <taxon>Eupercaria</taxon>
        <taxon>Acropomatiformes</taxon>
        <taxon>Lateolabracidae</taxon>
        <taxon>Lateolabrax</taxon>
    </lineage>
</organism>
<evidence type="ECO:0000256" key="4">
    <source>
        <dbReference type="ARBA" id="ARBA00022859"/>
    </source>
</evidence>
<keyword evidence="5" id="KW-1015">Disulfide bond</keyword>
<feature type="disulfide bond" evidence="6">
    <location>
        <begin position="41"/>
        <end position="47"/>
    </location>
</feature>
<feature type="domain" description="N-acetylmuramoyl-L-alanine amidase" evidence="7">
    <location>
        <begin position="16"/>
        <end position="153"/>
    </location>
</feature>
<evidence type="ECO:0000259" key="8">
    <source>
        <dbReference type="SMART" id="SM00701"/>
    </source>
</evidence>
<comment type="similarity">
    <text evidence="1">Belongs to the N-acetylmuramoyl-L-alanine amidase 2 family.</text>
</comment>
<reference evidence="9" key="1">
    <citation type="submission" date="2020-05" db="EMBL/GenBank/DDBJ databases">
        <authorList>
            <person name="Li X."/>
            <person name="Yuan S."/>
            <person name="Sun Z."/>
            <person name="Lei I."/>
            <person name="Zou J."/>
            <person name="Gao Q."/>
        </authorList>
    </citation>
    <scope>NUCLEOTIDE SEQUENCE</scope>
</reference>
<dbReference type="SMART" id="SM00644">
    <property type="entry name" value="Ami_2"/>
    <property type="match status" value="1"/>
</dbReference>
<keyword evidence="3" id="KW-0732">Signal</keyword>
<evidence type="ECO:0000256" key="2">
    <source>
        <dbReference type="ARBA" id="ARBA00022588"/>
    </source>
</evidence>
<dbReference type="Pfam" id="PF01510">
    <property type="entry name" value="Amidase_2"/>
    <property type="match status" value="1"/>
</dbReference>
<dbReference type="SMART" id="SM00701">
    <property type="entry name" value="PGRP"/>
    <property type="match status" value="1"/>
</dbReference>
<dbReference type="CDD" id="cd06583">
    <property type="entry name" value="PGRP"/>
    <property type="match status" value="1"/>
</dbReference>
<dbReference type="PIRSF" id="PIRSF037945">
    <property type="entry name" value="PGRPs"/>
    <property type="match status" value="1"/>
</dbReference>
<evidence type="ECO:0000256" key="3">
    <source>
        <dbReference type="ARBA" id="ARBA00022729"/>
    </source>
</evidence>
<evidence type="ECO:0000256" key="6">
    <source>
        <dbReference type="PIRSR" id="PIRSR037945-1"/>
    </source>
</evidence>
<dbReference type="PANTHER" id="PTHR11022:SF12">
    <property type="entry name" value="PEPTIDOGLYCAN RECOGNITION PROTEIN 3"/>
    <property type="match status" value="1"/>
</dbReference>
<sequence>MDPKVNIVSRSQWKAAAPRQKETLKGSAQRVIIHHTALLSCKGLRECVDHLVSIQRMHMKERGFDDIGYNFLVGGDGTVYEGRGWGVVGAHTKGYNHDSLGIAFMGNFNNDTPSKEAISSVKQLLQSGVSRGFLLREFVLFGHRDLGNTDCPGGKLYAALPQLRGTT</sequence>
<dbReference type="InterPro" id="IPR036505">
    <property type="entry name" value="Amidase/PGRP_sf"/>
</dbReference>
<dbReference type="FunFam" id="3.40.80.10:FF:000001">
    <property type="entry name" value="Peptidoglycan recognition protein 1"/>
    <property type="match status" value="1"/>
</dbReference>
<dbReference type="InterPro" id="IPR002502">
    <property type="entry name" value="Amidase_domain"/>
</dbReference>
<accession>A0A7T8WJL0</accession>
<evidence type="ECO:0000259" key="7">
    <source>
        <dbReference type="SMART" id="SM00644"/>
    </source>
</evidence>
<keyword evidence="4" id="KW-0391">Immunity</keyword>
<dbReference type="GO" id="GO:0008270">
    <property type="term" value="F:zinc ion binding"/>
    <property type="evidence" value="ECO:0007669"/>
    <property type="project" value="InterPro"/>
</dbReference>
<dbReference type="GO" id="GO:0045087">
    <property type="term" value="P:innate immune response"/>
    <property type="evidence" value="ECO:0007669"/>
    <property type="project" value="UniProtKB-KW"/>
</dbReference>
<evidence type="ECO:0000256" key="1">
    <source>
        <dbReference type="ARBA" id="ARBA00007553"/>
    </source>
</evidence>
<name>A0A7T8WJL0_LATMC</name>
<dbReference type="EMBL" id="MT500561">
    <property type="protein sequence ID" value="QQR13803.1"/>
    <property type="molecule type" value="mRNA"/>
</dbReference>
<dbReference type="SUPFAM" id="SSF55846">
    <property type="entry name" value="N-acetylmuramoyl-L-alanine amidase-like"/>
    <property type="match status" value="1"/>
</dbReference>
<dbReference type="InterPro" id="IPR017331">
    <property type="entry name" value="Peptidoglycan_recognition"/>
</dbReference>
<feature type="domain" description="Peptidoglycan recognition protein family" evidence="8">
    <location>
        <begin position="5"/>
        <end position="147"/>
    </location>
</feature>
<dbReference type="PANTHER" id="PTHR11022">
    <property type="entry name" value="PEPTIDOGLYCAN RECOGNITION PROTEIN"/>
    <property type="match status" value="1"/>
</dbReference>
<keyword evidence="2" id="KW-0399">Innate immunity</keyword>